<name>G9ZJI0_9GAMM</name>
<dbReference type="Proteomes" id="UP000004750">
    <property type="component" value="Unassembled WGS sequence"/>
</dbReference>
<dbReference type="EMBL" id="AGCM01000192">
    <property type="protein sequence ID" value="EHM49758.1"/>
    <property type="molecule type" value="Genomic_DNA"/>
</dbReference>
<accession>G9ZJI0</accession>
<sequence length="305" mass="32426">MRTRHVHAVRRCSEAFAQEAAHGREGQLALFFAEGVVIEAGQDVALFDVAAEVVIEVVLRFVVHHPVVAGDKELQRRGDGLGIGDDAISGVVEAEQDAHRDGADDQRVAVEIVLPRLVVGEVMRLDVAVDEEVAAQLVEQAQAAARERNIKLDLERGRSEHGAAHRRGIVVQPGGDLHRADTLRDDGDIFQPDAVFALNVLHEILNIGDGAGDAGRIPTRAGAVTVPACVPGEISEVVETKLVGDEHQAAGMLVPPVEKDNGLVRAAVFGGAVAVKKGRAVAGSESFLLFVHGDSLLRGEKRRGL</sequence>
<reference evidence="1 2" key="1">
    <citation type="submission" date="2011-08" db="EMBL/GenBank/DDBJ databases">
        <authorList>
            <person name="Weinstock G."/>
            <person name="Sodergren E."/>
            <person name="Clifton S."/>
            <person name="Fulton L."/>
            <person name="Fulton B."/>
            <person name="Courtney L."/>
            <person name="Fronick C."/>
            <person name="Harrison M."/>
            <person name="Strong C."/>
            <person name="Farmer C."/>
            <person name="Delahaunty K."/>
            <person name="Markovic C."/>
            <person name="Hall O."/>
            <person name="Minx P."/>
            <person name="Tomlinson C."/>
            <person name="Mitreva M."/>
            <person name="Hou S."/>
            <person name="Chen J."/>
            <person name="Wollam A."/>
            <person name="Pepin K.H."/>
            <person name="Johnson M."/>
            <person name="Bhonagiri V."/>
            <person name="Zhang X."/>
            <person name="Suruliraj S."/>
            <person name="Warren W."/>
            <person name="Chinwalla A."/>
            <person name="Mardis E.R."/>
            <person name="Wilson R.K."/>
        </authorList>
    </citation>
    <scope>NUCLEOTIDE SEQUENCE [LARGE SCALE GENOMIC DNA]</scope>
    <source>
        <strain evidence="1 2">F0432</strain>
    </source>
</reference>
<protein>
    <submittedName>
        <fullName evidence="1">Uncharacterized protein</fullName>
    </submittedName>
</protein>
<gene>
    <name evidence="1" type="ORF">HMPREF9080_02949</name>
</gene>
<proteinExistence type="predicted"/>
<evidence type="ECO:0000313" key="1">
    <source>
        <dbReference type="EMBL" id="EHM49758.1"/>
    </source>
</evidence>
<dbReference type="STRING" id="797473.HMPREF9080_02949"/>
<dbReference type="HOGENOM" id="CLU_911173_0_0_6"/>
<evidence type="ECO:0000313" key="2">
    <source>
        <dbReference type="Proteomes" id="UP000004750"/>
    </source>
</evidence>
<organism evidence="1 2">
    <name type="scientific">Cardiobacterium valvarum F0432</name>
    <dbReference type="NCBI Taxonomy" id="797473"/>
    <lineage>
        <taxon>Bacteria</taxon>
        <taxon>Pseudomonadati</taxon>
        <taxon>Pseudomonadota</taxon>
        <taxon>Gammaproteobacteria</taxon>
        <taxon>Cardiobacteriales</taxon>
        <taxon>Cardiobacteriaceae</taxon>
        <taxon>Cardiobacterium</taxon>
    </lineage>
</organism>
<dbReference type="AlphaFoldDB" id="G9ZJI0"/>
<comment type="caution">
    <text evidence="1">The sequence shown here is derived from an EMBL/GenBank/DDBJ whole genome shotgun (WGS) entry which is preliminary data.</text>
</comment>